<reference evidence="7" key="1">
    <citation type="submission" date="2021-02" db="EMBL/GenBank/DDBJ databases">
        <title>Skermanella TT6 skin isolate.</title>
        <authorList>
            <person name="Lee K."/>
            <person name="Ganzorig M."/>
        </authorList>
    </citation>
    <scope>NUCLEOTIDE SEQUENCE</scope>
    <source>
        <strain evidence="7">TT6</strain>
    </source>
</reference>
<dbReference type="Proteomes" id="UP000595197">
    <property type="component" value="Chromosome"/>
</dbReference>
<evidence type="ECO:0000256" key="1">
    <source>
        <dbReference type="ARBA" id="ARBA00001974"/>
    </source>
</evidence>
<evidence type="ECO:0000256" key="4">
    <source>
        <dbReference type="ARBA" id="ARBA00022827"/>
    </source>
</evidence>
<dbReference type="Gene3D" id="3.30.465.10">
    <property type="match status" value="1"/>
</dbReference>
<keyword evidence="4" id="KW-0274">FAD</keyword>
<dbReference type="PROSITE" id="PS51387">
    <property type="entry name" value="FAD_PCMH"/>
    <property type="match status" value="1"/>
</dbReference>
<dbReference type="InterPro" id="IPR036318">
    <property type="entry name" value="FAD-bd_PCMH-like_sf"/>
</dbReference>
<protein>
    <submittedName>
        <fullName evidence="7">FAD-binding oxidoreductase</fullName>
    </submittedName>
</protein>
<comment type="similarity">
    <text evidence="2">Belongs to the FAD-binding oxidoreductase/transferase type 4 family.</text>
</comment>
<keyword evidence="8" id="KW-1185">Reference proteome</keyword>
<dbReference type="InterPro" id="IPR016164">
    <property type="entry name" value="FAD-linked_Oxase-like_C"/>
</dbReference>
<evidence type="ECO:0000313" key="8">
    <source>
        <dbReference type="Proteomes" id="UP000595197"/>
    </source>
</evidence>
<keyword evidence="3" id="KW-0285">Flavoprotein</keyword>
<dbReference type="Gene3D" id="3.30.43.10">
    <property type="entry name" value="Uridine Diphospho-n-acetylenolpyruvylglucosamine Reductase, domain 2"/>
    <property type="match status" value="1"/>
</dbReference>
<keyword evidence="5" id="KW-0560">Oxidoreductase</keyword>
<dbReference type="SUPFAM" id="SSF55103">
    <property type="entry name" value="FAD-linked oxidases, C-terminal domain"/>
    <property type="match status" value="1"/>
</dbReference>
<evidence type="ECO:0000256" key="5">
    <source>
        <dbReference type="ARBA" id="ARBA00023002"/>
    </source>
</evidence>
<dbReference type="InterPro" id="IPR016166">
    <property type="entry name" value="FAD-bd_PCMH"/>
</dbReference>
<organism evidence="7 8">
    <name type="scientific">Skermanella cutis</name>
    <dbReference type="NCBI Taxonomy" id="2775420"/>
    <lineage>
        <taxon>Bacteria</taxon>
        <taxon>Pseudomonadati</taxon>
        <taxon>Pseudomonadota</taxon>
        <taxon>Alphaproteobacteria</taxon>
        <taxon>Rhodospirillales</taxon>
        <taxon>Azospirillaceae</taxon>
        <taxon>Skermanella</taxon>
    </lineage>
</organism>
<accession>A0ABX7B977</accession>
<dbReference type="SUPFAM" id="SSF56176">
    <property type="entry name" value="FAD-binding/transporter-associated domain-like"/>
    <property type="match status" value="1"/>
</dbReference>
<dbReference type="PANTHER" id="PTHR43716:SF1">
    <property type="entry name" value="D-2-HYDROXYGLUTARATE DEHYDROGENASE, MITOCHONDRIAL"/>
    <property type="match status" value="1"/>
</dbReference>
<dbReference type="InterPro" id="IPR004113">
    <property type="entry name" value="FAD-bd_oxidored_4_C"/>
</dbReference>
<dbReference type="Gene3D" id="3.30.70.2190">
    <property type="match status" value="1"/>
</dbReference>
<dbReference type="Gene3D" id="3.30.70.2740">
    <property type="match status" value="1"/>
</dbReference>
<proteinExistence type="inferred from homology"/>
<dbReference type="InterPro" id="IPR016169">
    <property type="entry name" value="FAD-bd_PCMH_sub2"/>
</dbReference>
<evidence type="ECO:0000256" key="3">
    <source>
        <dbReference type="ARBA" id="ARBA00022630"/>
    </source>
</evidence>
<dbReference type="EMBL" id="CP067420">
    <property type="protein sequence ID" value="QQP90694.1"/>
    <property type="molecule type" value="Genomic_DNA"/>
</dbReference>
<dbReference type="RefSeq" id="WP_201077954.1">
    <property type="nucleotide sequence ID" value="NZ_CP067420.1"/>
</dbReference>
<feature type="domain" description="FAD-binding PCMH-type" evidence="6">
    <location>
        <begin position="43"/>
        <end position="222"/>
    </location>
</feature>
<name>A0ABX7B977_9PROT</name>
<dbReference type="Pfam" id="PF01565">
    <property type="entry name" value="FAD_binding_4"/>
    <property type="match status" value="1"/>
</dbReference>
<evidence type="ECO:0000313" key="7">
    <source>
        <dbReference type="EMBL" id="QQP90694.1"/>
    </source>
</evidence>
<dbReference type="InterPro" id="IPR051264">
    <property type="entry name" value="FAD-oxidored/transferase_4"/>
</dbReference>
<sequence length="478" mass="49777">MPTPSDAAFIPLADALADALGPAVVSTDPADRERHASDWSGLQGSRPRAVLRPRTTEQVSAALRLCSAAGQPVVVQGGLTGLAGGASVQEGEVALSLDRLAGVEAIDPAAMTMTVKAGTTLAAVQAAAEEAGLFYAVDIGARGSCTIGGTIATNAGGIRVVRYGMTRLQVLGLEAVLADGTVLSDMGGMLKNNTGFDLKQLFIGAEGALGVVTRAVLRLQPAPRARATAWLAVADDSSLITLLSAARQRLGSSLAAFEAMWPGYLSAITARGPHYRAPLADIATPAVLIDVFGDDPAATDADLRERLEGFLADALEQGWLNDAVIAESIYQSRRLWAIRDEAPAEYSTLFRSSKGYDVSIPIGRMIDAVRVLETALSGAVPEAAVLIYGHLGDANIHVVIGFDAPVEKAVYGRVDDLLYGTVRDFSGSVSAEHGIGVLKRQWLGFTRSAAEIATMERLKAALDPSGILNPGRVVAAPS</sequence>
<evidence type="ECO:0000256" key="2">
    <source>
        <dbReference type="ARBA" id="ARBA00008000"/>
    </source>
</evidence>
<dbReference type="PANTHER" id="PTHR43716">
    <property type="entry name" value="D-2-HYDROXYGLUTARATE DEHYDROGENASE, MITOCHONDRIAL"/>
    <property type="match status" value="1"/>
</dbReference>
<comment type="cofactor">
    <cofactor evidence="1">
        <name>FAD</name>
        <dbReference type="ChEBI" id="CHEBI:57692"/>
    </cofactor>
</comment>
<dbReference type="Gene3D" id="1.10.45.10">
    <property type="entry name" value="Vanillyl-alcohol Oxidase, Chain A, domain 4"/>
    <property type="match status" value="1"/>
</dbReference>
<gene>
    <name evidence="7" type="ORF">IGS68_05515</name>
</gene>
<dbReference type="Pfam" id="PF02913">
    <property type="entry name" value="FAD-oxidase_C"/>
    <property type="match status" value="1"/>
</dbReference>
<evidence type="ECO:0000259" key="6">
    <source>
        <dbReference type="PROSITE" id="PS51387"/>
    </source>
</evidence>
<dbReference type="InterPro" id="IPR016167">
    <property type="entry name" value="FAD-bd_PCMH_sub1"/>
</dbReference>
<dbReference type="InterPro" id="IPR016171">
    <property type="entry name" value="Vanillyl_alc_oxidase_C-sub2"/>
</dbReference>
<dbReference type="InterPro" id="IPR006094">
    <property type="entry name" value="Oxid_FAD_bind_N"/>
</dbReference>